<keyword evidence="2" id="KW-1185">Reference proteome</keyword>
<reference evidence="1 2" key="2">
    <citation type="submission" date="2018-10" db="EMBL/GenBank/DDBJ databases">
        <authorList>
            <consortium name="Pathogen Informatics"/>
        </authorList>
    </citation>
    <scope>NUCLEOTIDE SEQUENCE [LARGE SCALE GENOMIC DNA]</scope>
</reference>
<gene>
    <name evidence="1" type="ORF">EVEC_LOCUS7929</name>
</gene>
<organism evidence="3">
    <name type="scientific">Enterobius vermicularis</name>
    <name type="common">Human pinworm</name>
    <dbReference type="NCBI Taxonomy" id="51028"/>
    <lineage>
        <taxon>Eukaryota</taxon>
        <taxon>Metazoa</taxon>
        <taxon>Ecdysozoa</taxon>
        <taxon>Nematoda</taxon>
        <taxon>Chromadorea</taxon>
        <taxon>Rhabditida</taxon>
        <taxon>Spirurina</taxon>
        <taxon>Oxyuridomorpha</taxon>
        <taxon>Oxyuroidea</taxon>
        <taxon>Oxyuridae</taxon>
        <taxon>Enterobius</taxon>
    </lineage>
</organism>
<proteinExistence type="predicted"/>
<evidence type="ECO:0000313" key="1">
    <source>
        <dbReference type="EMBL" id="VDD93178.1"/>
    </source>
</evidence>
<evidence type="ECO:0000313" key="3">
    <source>
        <dbReference type="WBParaSite" id="EVEC_0000844501-mRNA-1"/>
    </source>
</evidence>
<sequence length="84" mass="9506">MLMTFEASGLFISTRRQEIDKDMTHVKDLFKGLKFVETPGCSPFALEFFEKCTSPYDAAYLSSLTGHCSRSAQMQREIHSCSKS</sequence>
<dbReference type="EMBL" id="UXUI01009167">
    <property type="protein sequence ID" value="VDD93178.1"/>
    <property type="molecule type" value="Genomic_DNA"/>
</dbReference>
<evidence type="ECO:0000313" key="2">
    <source>
        <dbReference type="Proteomes" id="UP000274131"/>
    </source>
</evidence>
<accession>A0A0N4VCY2</accession>
<dbReference type="Proteomes" id="UP000274131">
    <property type="component" value="Unassembled WGS sequence"/>
</dbReference>
<name>A0A0N4VCY2_ENTVE</name>
<reference evidence="3" key="1">
    <citation type="submission" date="2017-02" db="UniProtKB">
        <authorList>
            <consortium name="WormBaseParasite"/>
        </authorList>
    </citation>
    <scope>IDENTIFICATION</scope>
</reference>
<dbReference type="AlphaFoldDB" id="A0A0N4VCY2"/>
<protein>
    <submittedName>
        <fullName evidence="3">Pentatricopeptide repeat-containing protein</fullName>
    </submittedName>
</protein>
<dbReference type="WBParaSite" id="EVEC_0000844501-mRNA-1">
    <property type="protein sequence ID" value="EVEC_0000844501-mRNA-1"/>
    <property type="gene ID" value="EVEC_0000844501"/>
</dbReference>